<dbReference type="Pfam" id="PF02653">
    <property type="entry name" value="BPD_transp_2"/>
    <property type="match status" value="1"/>
</dbReference>
<keyword evidence="3" id="KW-0813">Transport</keyword>
<dbReference type="CDD" id="cd06581">
    <property type="entry name" value="TM_PBP1_LivM_like"/>
    <property type="match status" value="1"/>
</dbReference>
<proteinExistence type="inferred from homology"/>
<evidence type="ECO:0000256" key="3">
    <source>
        <dbReference type="ARBA" id="ARBA00022448"/>
    </source>
</evidence>
<organism evidence="13 14">
    <name type="scientific">Jiella mangrovi</name>
    <dbReference type="NCBI Taxonomy" id="2821407"/>
    <lineage>
        <taxon>Bacteria</taxon>
        <taxon>Pseudomonadati</taxon>
        <taxon>Pseudomonadota</taxon>
        <taxon>Alphaproteobacteria</taxon>
        <taxon>Hyphomicrobiales</taxon>
        <taxon>Aurantimonadaceae</taxon>
        <taxon>Jiella</taxon>
    </lineage>
</organism>
<evidence type="ECO:0000256" key="1">
    <source>
        <dbReference type="ARBA" id="ARBA00004651"/>
    </source>
</evidence>
<evidence type="ECO:0000256" key="10">
    <source>
        <dbReference type="ARBA" id="ARBA00023136"/>
    </source>
</evidence>
<dbReference type="InterPro" id="IPR027417">
    <property type="entry name" value="P-loop_NTPase"/>
</dbReference>
<dbReference type="Pfam" id="PF00005">
    <property type="entry name" value="ABC_tran"/>
    <property type="match status" value="1"/>
</dbReference>
<accession>A0ABS4BNV1</accession>
<dbReference type="InterPro" id="IPR052156">
    <property type="entry name" value="BCAA_Transport_ATP-bd_LivF"/>
</dbReference>
<protein>
    <submittedName>
        <fullName evidence="13">ATP-binding cassette domain-containing protein</fullName>
    </submittedName>
</protein>
<keyword evidence="6" id="KW-0547">Nucleotide-binding</keyword>
<evidence type="ECO:0000313" key="13">
    <source>
        <dbReference type="EMBL" id="MBP0617901.1"/>
    </source>
</evidence>
<keyword evidence="10 11" id="KW-0472">Membrane</keyword>
<dbReference type="InterPro" id="IPR001851">
    <property type="entry name" value="ABC_transp_permease"/>
</dbReference>
<dbReference type="PANTHER" id="PTHR43820">
    <property type="entry name" value="HIGH-AFFINITY BRANCHED-CHAIN AMINO ACID TRANSPORT ATP-BINDING PROTEIN LIVF"/>
    <property type="match status" value="1"/>
</dbReference>
<keyword evidence="4" id="KW-1003">Cell membrane</keyword>
<evidence type="ECO:0000256" key="4">
    <source>
        <dbReference type="ARBA" id="ARBA00022475"/>
    </source>
</evidence>
<dbReference type="PANTHER" id="PTHR43820:SF4">
    <property type="entry name" value="HIGH-AFFINITY BRANCHED-CHAIN AMINO ACID TRANSPORT ATP-BINDING PROTEIN LIVF"/>
    <property type="match status" value="1"/>
</dbReference>
<evidence type="ECO:0000313" key="14">
    <source>
        <dbReference type="Proteomes" id="UP000678276"/>
    </source>
</evidence>
<evidence type="ECO:0000256" key="5">
    <source>
        <dbReference type="ARBA" id="ARBA00022692"/>
    </source>
</evidence>
<dbReference type="SMART" id="SM00382">
    <property type="entry name" value="AAA"/>
    <property type="match status" value="1"/>
</dbReference>
<dbReference type="PROSITE" id="PS50893">
    <property type="entry name" value="ABC_TRANSPORTER_2"/>
    <property type="match status" value="1"/>
</dbReference>
<keyword evidence="14" id="KW-1185">Reference proteome</keyword>
<dbReference type="InterPro" id="IPR003439">
    <property type="entry name" value="ABC_transporter-like_ATP-bd"/>
</dbReference>
<evidence type="ECO:0000256" key="9">
    <source>
        <dbReference type="ARBA" id="ARBA00022989"/>
    </source>
</evidence>
<comment type="subcellular location">
    <subcellularLocation>
        <location evidence="1">Cell membrane</location>
        <topology evidence="1">Multi-pass membrane protein</topology>
    </subcellularLocation>
</comment>
<feature type="transmembrane region" description="Helical" evidence="11">
    <location>
        <begin position="53"/>
        <end position="71"/>
    </location>
</feature>
<gene>
    <name evidence="13" type="ORF">J6595_20170</name>
</gene>
<evidence type="ECO:0000259" key="12">
    <source>
        <dbReference type="PROSITE" id="PS50893"/>
    </source>
</evidence>
<feature type="transmembrane region" description="Helical" evidence="11">
    <location>
        <begin position="199"/>
        <end position="218"/>
    </location>
</feature>
<evidence type="ECO:0000256" key="8">
    <source>
        <dbReference type="ARBA" id="ARBA00022970"/>
    </source>
</evidence>
<dbReference type="Gene3D" id="3.40.50.300">
    <property type="entry name" value="P-loop containing nucleotide triphosphate hydrolases"/>
    <property type="match status" value="1"/>
</dbReference>
<keyword evidence="9 11" id="KW-1133">Transmembrane helix</keyword>
<reference evidence="13 14" key="1">
    <citation type="submission" date="2021-04" db="EMBL/GenBank/DDBJ databases">
        <title>Whole genome sequence of Jiella sp. KSK16Y-1.</title>
        <authorList>
            <person name="Tuo L."/>
        </authorList>
    </citation>
    <scope>NUCLEOTIDE SEQUENCE [LARGE SCALE GENOMIC DNA]</scope>
    <source>
        <strain evidence="13 14">KSK16Y-1</strain>
    </source>
</reference>
<feature type="domain" description="ABC transporter" evidence="12">
    <location>
        <begin position="340"/>
        <end position="580"/>
    </location>
</feature>
<dbReference type="EMBL" id="JAGJCF010000022">
    <property type="protein sequence ID" value="MBP0617901.1"/>
    <property type="molecule type" value="Genomic_DNA"/>
</dbReference>
<evidence type="ECO:0000256" key="11">
    <source>
        <dbReference type="SAM" id="Phobius"/>
    </source>
</evidence>
<dbReference type="InterPro" id="IPR003593">
    <property type="entry name" value="AAA+_ATPase"/>
</dbReference>
<comment type="caution">
    <text evidence="13">The sequence shown here is derived from an EMBL/GenBank/DDBJ whole genome shotgun (WGS) entry which is preliminary data.</text>
</comment>
<sequence>MAALALAVVVAAPHFLGIYLTNVMIRALFLGVLALTVDLVWGYTGILTFGQSAFYGIGAYACALVFTHWGFGPGWFAAALVIAIVSAALVAWLVGLLSFYHGASPLYSSIMTLALPIVLVQIIFAGGTFTGSSSGLSGFPTYYWSLATWFVIAGALLVVVAAFAWLFVRGDFGRILIAIRENEDRCAYLGIPVSRIKTGLFVVCGAIGAVAGFGYAAFTDVVAPELAGFLLGTESLIWVALGGRATLIGPILGAIGIDVTSSYLSGSLPFLWKFIVGVAFVVVIILLPNGIASLVTGAWRRYKRHGKDGAAAHMHRETVTLVPAKGRGLEENLAADTSPIRIEALTCRYGSLTVLDGIEVEGRRGELLSIVGPNGAGKTTLMRCISNGSERSGGEVTIGGETIGRKSPQKIVALGVGRSFQNTSLFDSLTVGDCLRLARYRIDGARYFERSDKVALPEPALDILKATGLDRQLGLETRYLSHGMKRGLELAMVLATEPRVLLLDEPTAGLTKAERTAIGSVLTRLVEDYGLCVFLIEHDLDFVREISSRIVVLHQGKMLLDGSVEEVVSSDLVKAVYSGQETEAPA</sequence>
<feature type="transmembrane region" description="Helical" evidence="11">
    <location>
        <begin position="106"/>
        <end position="126"/>
    </location>
</feature>
<comment type="similarity">
    <text evidence="2">Belongs to the ABC transporter superfamily.</text>
</comment>
<feature type="transmembrane region" description="Helical" evidence="11">
    <location>
        <begin position="270"/>
        <end position="295"/>
    </location>
</feature>
<evidence type="ECO:0000256" key="7">
    <source>
        <dbReference type="ARBA" id="ARBA00022840"/>
    </source>
</evidence>
<dbReference type="GO" id="GO:0005524">
    <property type="term" value="F:ATP binding"/>
    <property type="evidence" value="ECO:0007669"/>
    <property type="project" value="UniProtKB-KW"/>
</dbReference>
<evidence type="ECO:0000256" key="2">
    <source>
        <dbReference type="ARBA" id="ARBA00005417"/>
    </source>
</evidence>
<dbReference type="Proteomes" id="UP000678276">
    <property type="component" value="Unassembled WGS sequence"/>
</dbReference>
<feature type="transmembrane region" description="Helical" evidence="11">
    <location>
        <begin position="77"/>
        <end position="99"/>
    </location>
</feature>
<dbReference type="InterPro" id="IPR043428">
    <property type="entry name" value="LivM-like"/>
</dbReference>
<feature type="transmembrane region" description="Helical" evidence="11">
    <location>
        <begin position="146"/>
        <end position="168"/>
    </location>
</feature>
<dbReference type="SUPFAM" id="SSF52540">
    <property type="entry name" value="P-loop containing nucleoside triphosphate hydrolases"/>
    <property type="match status" value="1"/>
</dbReference>
<evidence type="ECO:0000256" key="6">
    <source>
        <dbReference type="ARBA" id="ARBA00022741"/>
    </source>
</evidence>
<keyword evidence="5 11" id="KW-0812">Transmembrane</keyword>
<keyword evidence="8" id="KW-0029">Amino-acid transport</keyword>
<name>A0ABS4BNV1_9HYPH</name>
<keyword evidence="7 13" id="KW-0067">ATP-binding</keyword>